<protein>
    <recommendedName>
        <fullName evidence="7">Proline-rich transmembrane protein 3/4 domain-containing protein</fullName>
    </recommendedName>
</protein>
<evidence type="ECO:0000256" key="2">
    <source>
        <dbReference type="ARBA" id="ARBA00022553"/>
    </source>
</evidence>
<dbReference type="EMBL" id="CACRXK020002100">
    <property type="protein sequence ID" value="CAB3992680.1"/>
    <property type="molecule type" value="Genomic_DNA"/>
</dbReference>
<reference evidence="8" key="1">
    <citation type="submission" date="2020-04" db="EMBL/GenBank/DDBJ databases">
        <authorList>
            <person name="Alioto T."/>
            <person name="Alioto T."/>
            <person name="Gomez Garrido J."/>
        </authorList>
    </citation>
    <scope>NUCLEOTIDE SEQUENCE</scope>
    <source>
        <strain evidence="8">A484AB</strain>
    </source>
</reference>
<dbReference type="Pfam" id="PF25987">
    <property type="entry name" value="PRRT3"/>
    <property type="match status" value="1"/>
</dbReference>
<keyword evidence="5" id="KW-1133">Transmembrane helix</keyword>
<keyword evidence="9" id="KW-1185">Reference proteome</keyword>
<evidence type="ECO:0000256" key="1">
    <source>
        <dbReference type="ARBA" id="ARBA00004141"/>
    </source>
</evidence>
<keyword evidence="4" id="KW-0732">Signal</keyword>
<dbReference type="PROSITE" id="PS51257">
    <property type="entry name" value="PROKAR_LIPOPROTEIN"/>
    <property type="match status" value="1"/>
</dbReference>
<comment type="caution">
    <text evidence="8">The sequence shown here is derived from an EMBL/GenBank/DDBJ whole genome shotgun (WGS) entry which is preliminary data.</text>
</comment>
<dbReference type="Proteomes" id="UP001152795">
    <property type="component" value="Unassembled WGS sequence"/>
</dbReference>
<dbReference type="OrthoDB" id="10066605at2759"/>
<organism evidence="8 9">
    <name type="scientific">Paramuricea clavata</name>
    <name type="common">Red gorgonian</name>
    <name type="synonym">Violescent sea-whip</name>
    <dbReference type="NCBI Taxonomy" id="317549"/>
    <lineage>
        <taxon>Eukaryota</taxon>
        <taxon>Metazoa</taxon>
        <taxon>Cnidaria</taxon>
        <taxon>Anthozoa</taxon>
        <taxon>Octocorallia</taxon>
        <taxon>Malacalcyonacea</taxon>
        <taxon>Plexauridae</taxon>
        <taxon>Paramuricea</taxon>
    </lineage>
</organism>
<keyword evidence="2" id="KW-0597">Phosphoprotein</keyword>
<accession>A0A6S7H8U5</accession>
<comment type="subcellular location">
    <subcellularLocation>
        <location evidence="1">Membrane</location>
        <topology evidence="1">Multi-pass membrane protein</topology>
    </subcellularLocation>
</comment>
<proteinExistence type="predicted"/>
<dbReference type="AlphaFoldDB" id="A0A6S7H8U5"/>
<feature type="domain" description="Proline-rich transmembrane protein 3/4" evidence="7">
    <location>
        <begin position="2"/>
        <end position="271"/>
    </location>
</feature>
<gene>
    <name evidence="8" type="ORF">PACLA_8A011574</name>
</gene>
<sequence>MKGKWHLAYEVHRVFFGTAFLLLTCSCLRAMIRATKTTPLFTKSRISYAINAVLVFFTLSRALALLLHGYINDEAILTVFALDKFLLNIGFPCLIAAYTRMIYPWLEYLKHRVRRVFNILIVQCYIFILAGIVGTTNYDQHVSLYVKLVLSSCSFLCALCAFITYAKTFYSNSSNDIEKSNGLTVGIINTTSCETAANDMNERKGTTEENIVTVSISCIWIICFVIWGCIVSGNLKRWESDIYVESWYSWMYANVLRMIELGNAAIMSHLVQRVTLKQKFPLQM</sequence>
<evidence type="ECO:0000256" key="6">
    <source>
        <dbReference type="ARBA" id="ARBA00023136"/>
    </source>
</evidence>
<dbReference type="InterPro" id="IPR059081">
    <property type="entry name" value="PRRT3-4"/>
</dbReference>
<evidence type="ECO:0000256" key="5">
    <source>
        <dbReference type="ARBA" id="ARBA00022989"/>
    </source>
</evidence>
<evidence type="ECO:0000256" key="4">
    <source>
        <dbReference type="ARBA" id="ARBA00022729"/>
    </source>
</evidence>
<evidence type="ECO:0000313" key="9">
    <source>
        <dbReference type="Proteomes" id="UP001152795"/>
    </source>
</evidence>
<keyword evidence="3" id="KW-0812">Transmembrane</keyword>
<evidence type="ECO:0000256" key="3">
    <source>
        <dbReference type="ARBA" id="ARBA00022692"/>
    </source>
</evidence>
<evidence type="ECO:0000313" key="8">
    <source>
        <dbReference type="EMBL" id="CAB3992680.1"/>
    </source>
</evidence>
<keyword evidence="6" id="KW-0472">Membrane</keyword>
<name>A0A6S7H8U5_PARCT</name>
<evidence type="ECO:0000259" key="7">
    <source>
        <dbReference type="Pfam" id="PF25987"/>
    </source>
</evidence>